<dbReference type="InterPro" id="IPR000792">
    <property type="entry name" value="Tscrpt_reg_LuxR_C"/>
</dbReference>
<dbReference type="PROSITE" id="PS50043">
    <property type="entry name" value="HTH_LUXR_2"/>
    <property type="match status" value="1"/>
</dbReference>
<organism evidence="4 5">
    <name type="scientific">Nocardioides panaciterrulae</name>
    <dbReference type="NCBI Taxonomy" id="661492"/>
    <lineage>
        <taxon>Bacteria</taxon>
        <taxon>Bacillati</taxon>
        <taxon>Actinomycetota</taxon>
        <taxon>Actinomycetes</taxon>
        <taxon>Propionibacteriales</taxon>
        <taxon>Nocardioidaceae</taxon>
        <taxon>Nocardioides</taxon>
    </lineage>
</organism>
<comment type="caution">
    <text evidence="4">The sequence shown here is derived from an EMBL/GenBank/DDBJ whole genome shotgun (WGS) entry which is preliminary data.</text>
</comment>
<evidence type="ECO:0000313" key="4">
    <source>
        <dbReference type="EMBL" id="NYD40292.1"/>
    </source>
</evidence>
<dbReference type="AlphaFoldDB" id="A0A7Y9E3I3"/>
<dbReference type="GO" id="GO:0005737">
    <property type="term" value="C:cytoplasm"/>
    <property type="evidence" value="ECO:0007669"/>
    <property type="project" value="TreeGrafter"/>
</dbReference>
<keyword evidence="2" id="KW-0067">ATP-binding</keyword>
<evidence type="ECO:0000256" key="1">
    <source>
        <dbReference type="ARBA" id="ARBA00022741"/>
    </source>
</evidence>
<dbReference type="GO" id="GO:0006355">
    <property type="term" value="P:regulation of DNA-templated transcription"/>
    <property type="evidence" value="ECO:0007669"/>
    <property type="project" value="InterPro"/>
</dbReference>
<evidence type="ECO:0000259" key="3">
    <source>
        <dbReference type="PROSITE" id="PS50043"/>
    </source>
</evidence>
<dbReference type="Pfam" id="PF00196">
    <property type="entry name" value="GerE"/>
    <property type="match status" value="1"/>
</dbReference>
<dbReference type="GO" id="GO:0005524">
    <property type="term" value="F:ATP binding"/>
    <property type="evidence" value="ECO:0007669"/>
    <property type="project" value="UniProtKB-KW"/>
</dbReference>
<feature type="domain" description="HTH luxR-type" evidence="3">
    <location>
        <begin position="950"/>
        <end position="1015"/>
    </location>
</feature>
<dbReference type="GO" id="GO:0004016">
    <property type="term" value="F:adenylate cyclase activity"/>
    <property type="evidence" value="ECO:0007669"/>
    <property type="project" value="TreeGrafter"/>
</dbReference>
<accession>A0A7Y9E3I3</accession>
<dbReference type="InterPro" id="IPR041664">
    <property type="entry name" value="AAA_16"/>
</dbReference>
<keyword evidence="4" id="KW-0238">DNA-binding</keyword>
<dbReference type="CDD" id="cd06170">
    <property type="entry name" value="LuxR_C_like"/>
    <property type="match status" value="1"/>
</dbReference>
<dbReference type="SUPFAM" id="SSF52540">
    <property type="entry name" value="P-loop containing nucleoside triphosphate hydrolases"/>
    <property type="match status" value="1"/>
</dbReference>
<dbReference type="Gene3D" id="1.10.10.10">
    <property type="entry name" value="Winged helix-like DNA-binding domain superfamily/Winged helix DNA-binding domain"/>
    <property type="match status" value="1"/>
</dbReference>
<sequence>MNQVDTHEIMDGVATHTSRILVGRDAELAEIASLLGVRPVAGQVAGHGPDRERTAVLLSGDAGVGKTRLLTELRDLAFTEGWQVVAGHCLDFGDSALPYLPFSEILGRLVTDLPDVVAQVAAAHPSLTRLQPGRRVLGAPDSVTGRVTGSITGSITGSVTGTGSSALDRADLFEAVHALLEATAAVAPVLVVVEDTHWADQSTRDLLSFLFSRPFTGPVGLVASYRSDDLHRRHPLRRQVAEWARIRGVERVQLGPLPAPAVRTLIAELRPDDGTGAAMGEDEIADIVDRAEGNAFFVEELVGAACGPGSWLPDDLADVLLVRLDRLDDTARQVVRVASVAGRKVPHDMLAATSSLSAAELDEGLRRAVETNVLVAGQGHYAFRHALLGEAVYDDLLPGERVRLHAAYVTALCEGTARGTAAELARHARLAHDLRTALNASVRAGDEAGAVGGPDEAAQHYEQALELLADPRHGLELEEDLSKLVARAADALLASGQPIRAAALVAEQLARLPEDVPAPQRARMLSARATALVLTETDEDPVAISQEAVDLAPEGASGLRAKVLAMHARILSARGRFEEAQAYGLEALGLAERLDLPELASEAITTLSGLKKAGPKEALRAALEDAVTRAVGSGALHAELRGRFLLGRNYEDWAEFDRAASWFASSVARATEAGVPWAPYGFESRWQLAWIHLTRGDWDQLADLCDLTGVNPPSIPRAMLDSVRLVAATGRGEDVAAEAHALRRFWRKEGGIAIHSSVVEMLQAGRRDDPAAALKVYDDVVGVLGQIWQEWFSARIRLAAVATGVVADSLPRVPAAERAAYLARVDRLHADGQVVLERYHDPSGVWGPEGRAWVQRLDAERLRARWVGGVEVPPDDLVAAWREAERLFVDFGDVHELARVRVALAAVLRACGDPAGARVAADLARETAHRLGARPILDQLLALGSTPVRGDAAPAALTAREREILALVAEGRSNGEIGRQLFISAKTVSVHVSNILGKLGAAGRTEAAAIARRRGLLG</sequence>
<dbReference type="GO" id="GO:0003677">
    <property type="term" value="F:DNA binding"/>
    <property type="evidence" value="ECO:0007669"/>
    <property type="project" value="UniProtKB-KW"/>
</dbReference>
<dbReference type="InterPro" id="IPR016032">
    <property type="entry name" value="Sig_transdc_resp-reg_C-effctor"/>
</dbReference>
<dbReference type="SMART" id="SM00421">
    <property type="entry name" value="HTH_LUXR"/>
    <property type="match status" value="1"/>
</dbReference>
<name>A0A7Y9E3I3_9ACTN</name>
<dbReference type="InterPro" id="IPR011990">
    <property type="entry name" value="TPR-like_helical_dom_sf"/>
</dbReference>
<gene>
    <name evidence="4" type="ORF">BJZ21_000375</name>
</gene>
<dbReference type="PANTHER" id="PTHR16305:SF35">
    <property type="entry name" value="TRANSCRIPTIONAL ACTIVATOR DOMAIN"/>
    <property type="match status" value="1"/>
</dbReference>
<keyword evidence="5" id="KW-1185">Reference proteome</keyword>
<dbReference type="Pfam" id="PF13191">
    <property type="entry name" value="AAA_16"/>
    <property type="match status" value="1"/>
</dbReference>
<proteinExistence type="predicted"/>
<evidence type="ECO:0000313" key="5">
    <source>
        <dbReference type="Proteomes" id="UP000535511"/>
    </source>
</evidence>
<dbReference type="Gene3D" id="1.25.40.10">
    <property type="entry name" value="Tetratricopeptide repeat domain"/>
    <property type="match status" value="1"/>
</dbReference>
<dbReference type="SUPFAM" id="SSF46894">
    <property type="entry name" value="C-terminal effector domain of the bipartite response regulators"/>
    <property type="match status" value="1"/>
</dbReference>
<dbReference type="InterPro" id="IPR027417">
    <property type="entry name" value="P-loop_NTPase"/>
</dbReference>
<dbReference type="Proteomes" id="UP000535511">
    <property type="component" value="Unassembled WGS sequence"/>
</dbReference>
<dbReference type="RefSeq" id="WP_179662203.1">
    <property type="nucleotide sequence ID" value="NZ_JACCBG010000001.1"/>
</dbReference>
<protein>
    <submittedName>
        <fullName evidence="4">DNA-binding CsgD family transcriptional regulator/tetratricopeptide (TPR) repeat protein</fullName>
    </submittedName>
</protein>
<dbReference type="InterPro" id="IPR036388">
    <property type="entry name" value="WH-like_DNA-bd_sf"/>
</dbReference>
<dbReference type="PANTHER" id="PTHR16305">
    <property type="entry name" value="TESTICULAR SOLUBLE ADENYLYL CYCLASE"/>
    <property type="match status" value="1"/>
</dbReference>
<keyword evidence="1" id="KW-0547">Nucleotide-binding</keyword>
<evidence type="ECO:0000256" key="2">
    <source>
        <dbReference type="ARBA" id="ARBA00022840"/>
    </source>
</evidence>
<dbReference type="SUPFAM" id="SSF48452">
    <property type="entry name" value="TPR-like"/>
    <property type="match status" value="1"/>
</dbReference>
<dbReference type="PROSITE" id="PS00622">
    <property type="entry name" value="HTH_LUXR_1"/>
    <property type="match status" value="1"/>
</dbReference>
<dbReference type="PRINTS" id="PR00038">
    <property type="entry name" value="HTHLUXR"/>
</dbReference>
<dbReference type="EMBL" id="JACCBG010000001">
    <property type="protein sequence ID" value="NYD40292.1"/>
    <property type="molecule type" value="Genomic_DNA"/>
</dbReference>
<reference evidence="4 5" key="1">
    <citation type="submission" date="2020-07" db="EMBL/GenBank/DDBJ databases">
        <title>Sequencing the genomes of 1000 actinobacteria strains.</title>
        <authorList>
            <person name="Klenk H.-P."/>
        </authorList>
    </citation>
    <scope>NUCLEOTIDE SEQUENCE [LARGE SCALE GENOMIC DNA]</scope>
    <source>
        <strain evidence="4 5">DSM 21350</strain>
    </source>
</reference>